<dbReference type="SUPFAM" id="SSF81832">
    <property type="entry name" value="SopE-like GEF domain"/>
    <property type="match status" value="1"/>
</dbReference>
<dbReference type="InterPro" id="IPR016019">
    <property type="entry name" value="SopE_GEF_dom"/>
</dbReference>
<dbReference type="AlphaFoldDB" id="A0A0N1J5N7"/>
<proteinExistence type="predicted"/>
<dbReference type="PATRIC" id="fig|50340.43.peg.2824"/>
<evidence type="ECO:0000259" key="1">
    <source>
        <dbReference type="Pfam" id="PF07487"/>
    </source>
</evidence>
<organism evidence="2 3">
    <name type="scientific">Pseudomonas asplenii</name>
    <dbReference type="NCBI Taxonomy" id="53407"/>
    <lineage>
        <taxon>Bacteria</taxon>
        <taxon>Pseudomonadati</taxon>
        <taxon>Pseudomonadota</taxon>
        <taxon>Gammaproteobacteria</taxon>
        <taxon>Pseudomonadales</taxon>
        <taxon>Pseudomonadaceae</taxon>
        <taxon>Pseudomonas</taxon>
    </lineage>
</organism>
<accession>A0A0N1J5N7</accession>
<evidence type="ECO:0000313" key="2">
    <source>
        <dbReference type="EMBL" id="KPA88344.1"/>
    </source>
</evidence>
<feature type="domain" description="Guanine nucleotide exchange factor SopE GEF" evidence="1">
    <location>
        <begin position="105"/>
        <end position="225"/>
    </location>
</feature>
<dbReference type="RefSeq" id="WP_081009904.1">
    <property type="nucleotide sequence ID" value="NZ_JSYZ01000020.1"/>
</dbReference>
<dbReference type="Gene3D" id="1.10.4120.10">
    <property type="entry name" value="SopE-like, GEF domain"/>
    <property type="match status" value="1"/>
</dbReference>
<evidence type="ECO:0000313" key="3">
    <source>
        <dbReference type="Proteomes" id="UP000037931"/>
    </source>
</evidence>
<dbReference type="GO" id="GO:0005085">
    <property type="term" value="F:guanyl-nucleotide exchange factor activity"/>
    <property type="evidence" value="ECO:0007669"/>
    <property type="project" value="InterPro"/>
</dbReference>
<dbReference type="EMBL" id="JSYZ01000020">
    <property type="protein sequence ID" value="KPA88344.1"/>
    <property type="molecule type" value="Genomic_DNA"/>
</dbReference>
<dbReference type="Proteomes" id="UP000037931">
    <property type="component" value="Unassembled WGS sequence"/>
</dbReference>
<sequence>MLGITATVRSSVNDTGKLVKGGACRVGDGVQSVSNKSGSMQLGTLTRSAPAPNERPSEVYSYLLLPRPDINKMVDRAVANLKDQIDPTDPKNREELVAGCFTLIHDNCEKLVDKQKMPSDQALSFKQQLGRLAWKVGLPGEANKQGVFVPRGAGSGANPLLNPLKDLILREHAHIFKHPVLREKIFAMAEKKIIAFVSDHMNPEESKRLDCFQHERALLEKQWRNDPPQPFATVKSAELHHIRTFLQ</sequence>
<protein>
    <submittedName>
        <fullName evidence="2">SopE GEF domain</fullName>
    </submittedName>
</protein>
<reference evidence="2 3" key="1">
    <citation type="journal article" date="2015" name="PLoS ONE">
        <title>Rice-Infecting Pseudomonas Genomes Are Highly Accessorized and Harbor Multiple Putative Virulence Mechanisms to Cause Sheath Brown Rot.</title>
        <authorList>
            <person name="Quibod I.L."/>
            <person name="Grande G."/>
            <person name="Oreiro E.G."/>
            <person name="Borja F.N."/>
            <person name="Dossa G.S."/>
            <person name="Mauleon R."/>
            <person name="Cruz C.V."/>
            <person name="Oliva R."/>
        </authorList>
    </citation>
    <scope>NUCLEOTIDE SEQUENCE [LARGE SCALE GENOMIC DNA]</scope>
    <source>
        <strain evidence="2 3">IRRI 6609</strain>
    </source>
</reference>
<dbReference type="GO" id="GO:0030036">
    <property type="term" value="P:actin cytoskeleton organization"/>
    <property type="evidence" value="ECO:0007669"/>
    <property type="project" value="InterPro"/>
</dbReference>
<keyword evidence="3" id="KW-1185">Reference proteome</keyword>
<dbReference type="InterPro" id="IPR035949">
    <property type="entry name" value="SopE-like_GEF_dom_sf"/>
</dbReference>
<gene>
    <name evidence="2" type="ORF">PF66_05113</name>
</gene>
<comment type="caution">
    <text evidence="2">The sequence shown here is derived from an EMBL/GenBank/DDBJ whole genome shotgun (WGS) entry which is preliminary data.</text>
</comment>
<dbReference type="Pfam" id="PF07487">
    <property type="entry name" value="SopE_GEF"/>
    <property type="match status" value="1"/>
</dbReference>
<name>A0A0N1J5N7_9PSED</name>